<evidence type="ECO:0000313" key="2">
    <source>
        <dbReference type="Proteomes" id="UP000450000"/>
    </source>
</evidence>
<name>A0A6N7L284_9ACTN</name>
<reference evidence="1 2" key="1">
    <citation type="submission" date="2019-09" db="EMBL/GenBank/DDBJ databases">
        <title>Genome Sequences of Streptomyces kaniharaensis ATCC 21070.</title>
        <authorList>
            <person name="Zhu W."/>
            <person name="De Crecy-Lagard V."/>
            <person name="Richards N.G."/>
        </authorList>
    </citation>
    <scope>NUCLEOTIDE SEQUENCE [LARGE SCALE GENOMIC DNA]</scope>
    <source>
        <strain evidence="1 2">SF-557</strain>
    </source>
</reference>
<organism evidence="1 2">
    <name type="scientific">Streptomyces kaniharaensis</name>
    <dbReference type="NCBI Taxonomy" id="212423"/>
    <lineage>
        <taxon>Bacteria</taxon>
        <taxon>Bacillati</taxon>
        <taxon>Actinomycetota</taxon>
        <taxon>Actinomycetes</taxon>
        <taxon>Kitasatosporales</taxon>
        <taxon>Streptomycetaceae</taxon>
        <taxon>Streptomyces</taxon>
    </lineage>
</organism>
<keyword evidence="2" id="KW-1185">Reference proteome</keyword>
<protein>
    <submittedName>
        <fullName evidence="1">Uncharacterized protein</fullName>
    </submittedName>
</protein>
<proteinExistence type="predicted"/>
<accession>A0A6N7L284</accession>
<dbReference type="Proteomes" id="UP000450000">
    <property type="component" value="Unassembled WGS sequence"/>
</dbReference>
<comment type="caution">
    <text evidence="1">The sequence shown here is derived from an EMBL/GenBank/DDBJ whole genome shotgun (WGS) entry which is preliminary data.</text>
</comment>
<evidence type="ECO:0000313" key="1">
    <source>
        <dbReference type="EMBL" id="MQS17305.1"/>
    </source>
</evidence>
<dbReference type="RefSeq" id="WP_153469947.1">
    <property type="nucleotide sequence ID" value="NZ_WBOF01000004.1"/>
</dbReference>
<dbReference type="AlphaFoldDB" id="A0A6N7L284"/>
<gene>
    <name evidence="1" type="ORF">F7Q99_35285</name>
</gene>
<dbReference type="OrthoDB" id="4078148at2"/>
<dbReference type="EMBL" id="WBOF01000004">
    <property type="protein sequence ID" value="MQS17305.1"/>
    <property type="molecule type" value="Genomic_DNA"/>
</dbReference>
<sequence>MPVPFDQVLPAGDIPDLEDAPLWRDTRGRPLHRQWGGATYEVRNHLDGPIVVCRTAEPTATNYPLAQEAELAFHRALADTVFADAAVSKGWDTDNRAAAGAEPGGDRWAAAWVSNGVPGFSEHDTWDAAHRAMAERLDEMAGGLVLTGDTLTAQIASAHLRRCANQVRDVVLTAELGDAVRRGKAWMKEERLVKQIATGLDINRRFLYRVFDGTEWRRR</sequence>